<feature type="domain" description="DUF835" evidence="2">
    <location>
        <begin position="229"/>
        <end position="350"/>
    </location>
</feature>
<dbReference type="Pfam" id="PF05763">
    <property type="entry name" value="DUF835"/>
    <property type="match status" value="1"/>
</dbReference>
<feature type="transmembrane region" description="Helical" evidence="1">
    <location>
        <begin position="58"/>
        <end position="80"/>
    </location>
</feature>
<accession>A0A101EN17</accession>
<feature type="transmembrane region" description="Helical" evidence="1">
    <location>
        <begin position="92"/>
        <end position="110"/>
    </location>
</feature>
<proteinExistence type="predicted"/>
<evidence type="ECO:0000313" key="4">
    <source>
        <dbReference type="Proteomes" id="UP000053911"/>
    </source>
</evidence>
<reference evidence="4" key="1">
    <citation type="journal article" date="2015" name="MBio">
        <title>Genome-Resolved Metagenomic Analysis Reveals Roles for Candidate Phyla and Other Microbial Community Members in Biogeochemical Transformations in Oil Reservoirs.</title>
        <authorList>
            <person name="Hu P."/>
            <person name="Tom L."/>
            <person name="Singh A."/>
            <person name="Thomas B.C."/>
            <person name="Baker B.J."/>
            <person name="Piceno Y.M."/>
            <person name="Andersen G.L."/>
            <person name="Banfield J.F."/>
        </authorList>
    </citation>
    <scope>NUCLEOTIDE SEQUENCE [LARGE SCALE GENOMIC DNA]</scope>
</reference>
<gene>
    <name evidence="3" type="ORF">XD54_0542</name>
</gene>
<protein>
    <recommendedName>
        <fullName evidence="2">DUF835 domain-containing protein</fullName>
    </recommendedName>
</protein>
<sequence length="351" mass="39682">MNSTLLLLGQSFSLSAKIVGALFLAYVYWKHKRKPALYWSLSWVAAASSIFSDITGNIYLLSLSEAFWAMFLFYGLIVLLEEESIGSKQLRILSTIPPIISIYGILLGSLDYSSDWFVVLGLPYAVSALFIMFSGAIITYVRKIYNHRALYLGGVLLIYGFHELDFPMMRRVDWFAPIGFTLGAIFSIVSAYVMIKFVFAEEFIKPEKPSVKTYIHPGVLLISPTQYSSMKDELKDIPVLAFVRDSKIPKTWNTFFVSTVEVRNSISPTNLAFIIDTSVRYLKEAKNKGFGGAIIIDCPEYLKAYNGFESLAKFFASLKDFTILFGGTLILVIEKEAWNERELQILKRILA</sequence>
<dbReference type="PANTHER" id="PTHR33531:SF7">
    <property type="entry name" value="HYPOTHETICAL MEMBRANE PROTEIN, CONSERVED"/>
    <property type="match status" value="1"/>
</dbReference>
<feature type="transmembrane region" description="Helical" evidence="1">
    <location>
        <begin position="6"/>
        <end position="29"/>
    </location>
</feature>
<feature type="transmembrane region" description="Helical" evidence="1">
    <location>
        <begin position="174"/>
        <end position="195"/>
    </location>
</feature>
<dbReference type="PATRIC" id="fig|172049.5.peg.1261"/>
<dbReference type="InterPro" id="IPR008553">
    <property type="entry name" value="DUF835"/>
</dbReference>
<evidence type="ECO:0000256" key="1">
    <source>
        <dbReference type="SAM" id="Phobius"/>
    </source>
</evidence>
<dbReference type="Proteomes" id="UP000053911">
    <property type="component" value="Unassembled WGS sequence"/>
</dbReference>
<dbReference type="EMBL" id="LGFD01000007">
    <property type="protein sequence ID" value="KUK18154.1"/>
    <property type="molecule type" value="Genomic_DNA"/>
</dbReference>
<organism evidence="3 4">
    <name type="scientific">Thermococcus sibiricus</name>
    <dbReference type="NCBI Taxonomy" id="172049"/>
    <lineage>
        <taxon>Archaea</taxon>
        <taxon>Methanobacteriati</taxon>
        <taxon>Methanobacteriota</taxon>
        <taxon>Thermococci</taxon>
        <taxon>Thermococcales</taxon>
        <taxon>Thermococcaceae</taxon>
        <taxon>Thermococcus</taxon>
    </lineage>
</organism>
<dbReference type="PANTHER" id="PTHR33531">
    <property type="entry name" value="RUBRERYTHRIN SUBFAMILY"/>
    <property type="match status" value="1"/>
</dbReference>
<name>A0A101EN17_9EURY</name>
<feature type="transmembrane region" description="Helical" evidence="1">
    <location>
        <begin position="145"/>
        <end position="162"/>
    </location>
</feature>
<keyword evidence="1" id="KW-0812">Transmembrane</keyword>
<keyword evidence="1" id="KW-0472">Membrane</keyword>
<evidence type="ECO:0000313" key="3">
    <source>
        <dbReference type="EMBL" id="KUK18154.1"/>
    </source>
</evidence>
<dbReference type="RefSeq" id="WP_283217362.1">
    <property type="nucleotide sequence ID" value="NZ_LGFD01000007.1"/>
</dbReference>
<comment type="caution">
    <text evidence="3">The sequence shown here is derived from an EMBL/GenBank/DDBJ whole genome shotgun (WGS) entry which is preliminary data.</text>
</comment>
<feature type="transmembrane region" description="Helical" evidence="1">
    <location>
        <begin position="116"/>
        <end position="138"/>
    </location>
</feature>
<keyword evidence="1" id="KW-1133">Transmembrane helix</keyword>
<evidence type="ECO:0000259" key="2">
    <source>
        <dbReference type="Pfam" id="PF05763"/>
    </source>
</evidence>
<dbReference type="AlphaFoldDB" id="A0A101EN17"/>